<comment type="subcellular location">
    <subcellularLocation>
        <location evidence="1">Fimbrium</location>
    </subcellularLocation>
</comment>
<comment type="caution">
    <text evidence="10">The sequence shown here is derived from an EMBL/GenBank/DDBJ whole genome shotgun (WGS) entry which is preliminary data.</text>
</comment>
<feature type="region of interest" description="Disordered" evidence="7">
    <location>
        <begin position="1295"/>
        <end position="1316"/>
    </location>
</feature>
<organism evidence="10 11">
    <name type="scientific">Azomonas macrocytogenes</name>
    <name type="common">Azotobacter macrocytogenes</name>
    <dbReference type="NCBI Taxonomy" id="69962"/>
    <lineage>
        <taxon>Bacteria</taxon>
        <taxon>Pseudomonadati</taxon>
        <taxon>Pseudomonadota</taxon>
        <taxon>Gammaproteobacteria</taxon>
        <taxon>Pseudomonadales</taxon>
        <taxon>Pseudomonadaceae</taxon>
        <taxon>Azomonas</taxon>
    </lineage>
</organism>
<dbReference type="GO" id="GO:0046872">
    <property type="term" value="F:metal ion binding"/>
    <property type="evidence" value="ECO:0007669"/>
    <property type="project" value="UniProtKB-KW"/>
</dbReference>
<evidence type="ECO:0000313" key="10">
    <source>
        <dbReference type="EMBL" id="MBB3102112.1"/>
    </source>
</evidence>
<evidence type="ECO:0000259" key="9">
    <source>
        <dbReference type="Pfam" id="PF05567"/>
    </source>
</evidence>
<reference evidence="10 11" key="1">
    <citation type="submission" date="2020-08" db="EMBL/GenBank/DDBJ databases">
        <title>Genomic Encyclopedia of Type Strains, Phase III (KMG-III): the genomes of soil and plant-associated and newly described type strains.</title>
        <authorList>
            <person name="Whitman W."/>
        </authorList>
    </citation>
    <scope>NUCLEOTIDE SEQUENCE [LARGE SCALE GENOMIC DNA]</scope>
    <source>
        <strain evidence="10 11">CECT 4462</strain>
    </source>
</reference>
<evidence type="ECO:0000256" key="5">
    <source>
        <dbReference type="ARBA" id="ARBA00022837"/>
    </source>
</evidence>
<dbReference type="Proteomes" id="UP000549250">
    <property type="component" value="Unassembled WGS sequence"/>
</dbReference>
<evidence type="ECO:0000256" key="6">
    <source>
        <dbReference type="ARBA" id="ARBA00023263"/>
    </source>
</evidence>
<keyword evidence="11" id="KW-1185">Reference proteome</keyword>
<feature type="signal peptide" evidence="8">
    <location>
        <begin position="1"/>
        <end position="20"/>
    </location>
</feature>
<dbReference type="EMBL" id="JACHXI010000001">
    <property type="protein sequence ID" value="MBB3102112.1"/>
    <property type="molecule type" value="Genomic_DNA"/>
</dbReference>
<comment type="similarity">
    <text evidence="2">Belongs to the PilY1 family.</text>
</comment>
<accession>A0A839SYB6</accession>
<feature type="compositionally biased region" description="Polar residues" evidence="7">
    <location>
        <begin position="1307"/>
        <end position="1316"/>
    </location>
</feature>
<dbReference type="InterPro" id="IPR008707">
    <property type="entry name" value="B-propeller_PilY1"/>
</dbReference>
<dbReference type="RefSeq" id="WP_183165068.1">
    <property type="nucleotide sequence ID" value="NZ_JACHXI010000001.1"/>
</dbReference>
<keyword evidence="3" id="KW-1029">Fimbrium biogenesis</keyword>
<feature type="domain" description="PilY1 beta-propeller" evidence="9">
    <location>
        <begin position="954"/>
        <end position="1316"/>
    </location>
</feature>
<evidence type="ECO:0000256" key="8">
    <source>
        <dbReference type="SAM" id="SignalP"/>
    </source>
</evidence>
<dbReference type="Pfam" id="PF05567">
    <property type="entry name" value="T4P_PilY1"/>
    <property type="match status" value="1"/>
</dbReference>
<evidence type="ECO:0000256" key="7">
    <source>
        <dbReference type="SAM" id="MobiDB-lite"/>
    </source>
</evidence>
<evidence type="ECO:0000256" key="2">
    <source>
        <dbReference type="ARBA" id="ARBA00008387"/>
    </source>
</evidence>
<feature type="compositionally biased region" description="Polar residues" evidence="7">
    <location>
        <begin position="1455"/>
        <end position="1469"/>
    </location>
</feature>
<keyword evidence="8" id="KW-0732">Signal</keyword>
<name>A0A839SYB6_AZOMA</name>
<evidence type="ECO:0000256" key="3">
    <source>
        <dbReference type="ARBA" id="ARBA00022558"/>
    </source>
</evidence>
<dbReference type="SUPFAM" id="SSF50998">
    <property type="entry name" value="Quinoprotein alcohol dehydrogenase-like"/>
    <property type="match status" value="1"/>
</dbReference>
<proteinExistence type="inferred from homology"/>
<evidence type="ECO:0000313" key="11">
    <source>
        <dbReference type="Proteomes" id="UP000549250"/>
    </source>
</evidence>
<gene>
    <name evidence="10" type="ORF">FHR87_000472</name>
</gene>
<dbReference type="InterPro" id="IPR011047">
    <property type="entry name" value="Quinoprotein_ADH-like_sf"/>
</dbReference>
<dbReference type="GO" id="GO:0009289">
    <property type="term" value="C:pilus"/>
    <property type="evidence" value="ECO:0007669"/>
    <property type="project" value="UniProtKB-SubCell"/>
</dbReference>
<evidence type="ECO:0000256" key="4">
    <source>
        <dbReference type="ARBA" id="ARBA00022723"/>
    </source>
</evidence>
<keyword evidence="5" id="KW-0106">Calcium</keyword>
<feature type="chain" id="PRO_5032550087" evidence="8">
    <location>
        <begin position="21"/>
        <end position="1486"/>
    </location>
</feature>
<feature type="region of interest" description="Disordered" evidence="7">
    <location>
        <begin position="1455"/>
        <end position="1486"/>
    </location>
</feature>
<sequence length="1486" mass="161814">MLRKTLLTLGLLAAGRLTHADINLSQIPLFVSKAVPPLSMLVLGRDHTLFFEAYNDASDIDGDSVLDLHFKPSIQYYGLFDSNLCYSHSGGSANSDLFTPAGTTSQSAQWKCPGQWSGNWLNYVTTSRIDALRKVLYGGHRETDTETQTILRRAYIPQDSHSWAKEYTSQTEDGYLISDYTPLSQPETGKRHFFGNVTMGASTNCKTLSNCSNLPPYLSVVTNSTARVWDWASSESPVLNGNTHKGSRKNYTVRVEVCSDDYPSANSSSTDCKRYSNGHYKPVGLLHEFGEDGTMLFGLLTGSYDKNMSGGVLRKVVSQFQDEIDAQTGRFSSNATIVKALNNLRIRDYNNGKTSSEYYNDKISNQPYKIYYRTGIMEEGHYVDWGNPIGEMMYETLRYFAGKKSPTEAFKVSGSSTQDSAVGLTSATWDDPYASNSAAKAKWCAKPNMLVMSNLNVSYDSDQLPGSAFGSFSGDLDKLNVSTQADKITTFESSVPGLRFIGAVGDNEDYAPTAKQVTTLGNIRGLSPEEPTKQGSYYSASIARYGSTTDLRSSTSGDQTTDTYVVALASPLPKFEFTVGENTISLVPFAKTIKGQGADRTKDQYQPTDPIADLYVEEYSATGAKFRVNFEADEQGSDFDTDVMVTYEIKILEGKLIVQVTPTAESTGSNQNLGYVISGTDRDGVYLVVQDKNTSLNYFLNVPPDQNAGYCNPTPSQKGDPTSFPAGCAKLPWINGTGKLNGQPANTSTQAFIPSQTPAATTLNNPLWYAAKYGIAGRDTTTIDGDPDNYFLVTNALTLKEQLRSAFNKILQNNASVNSPSVDRSSATTDDTAYVYRTDFDIDDWTGDLIKQKQISTSTGIASSTVWKASENIPIPISRKIWMADDTNSELVPFEWDNLQDKTFKGQNLQTALNKASPDAVNTDGYGEARVAFVRGSCQGISGCTTFRSRTSILGDIIDSSPALVKNAQYLAYRAGALDGGTPSYITFQNAIKNRTPMVYVGANDGMLHGFNANTGVEAFAFVPTPVIENLNLLTSTEYGGESGNHQYYVNGTPTVADVYFGNAWHTVLVGSLGAGGRGVFALDITDPAAPELLWEFTSDNDADMGYSIPKPEITRLHSGQWAALVPNGYNSSANKAVLFALDIETGEIISKLAAQTDPDDTYTDASNGLSNIRTADFNSDGITDYVYAGDLLGNLWRFDLYDPTVTITFGKCTENCSAIKDQFRVSFGGKPLYVAKDGEGKRQPISAAPTLIRHPLLTGYLVAFGTGRYLTLPDKASTQTQSLYGIWDLQTAGQDTSEDDTDKSRSNLSESTLSAAPNDNTRRLITGKSITWYKPDTTDLGDPDAVKTWGWYMDLKVDDSADGERLINNMALYGSGLIFSTVIPDSDICTANLKGFTYAINLAGERTTYDVFDLNNDGIVNYLDGLNGEVVSGYETPAGGFTISNTRQYYTDGTSKKLSAGNQANGRQSWRLLPAASSDESDPEK</sequence>
<protein>
    <submittedName>
        <fullName evidence="10">Type IV pilus assembly protein PilY1</fullName>
    </submittedName>
</protein>
<keyword evidence="6" id="KW-0281">Fimbrium</keyword>
<keyword evidence="4" id="KW-0479">Metal-binding</keyword>
<evidence type="ECO:0000256" key="1">
    <source>
        <dbReference type="ARBA" id="ARBA00004561"/>
    </source>
</evidence>